<evidence type="ECO:0000256" key="1">
    <source>
        <dbReference type="SAM" id="MobiDB-lite"/>
    </source>
</evidence>
<feature type="compositionally biased region" description="Basic and acidic residues" evidence="1">
    <location>
        <begin position="219"/>
        <end position="228"/>
    </location>
</feature>
<sequence length="467" mass="52970">MNTRGVLPQISSSSITTPLSAVDYATLVLAPEVAVCLIAEDMNLGCTLPVASRRAAAYELLSESRDFGKEMFPDGEWDFGVLDENINWSEFPPWTDNALYNRLVESDTDDMIRDVTLRVRLQEDLEGMEDDGEDDIDAESTSPNRATSPTPSAGHQDPLLVFDIQASYESIDYSHSGYLPPNHGTPIPHGVLSQRPVSNAEQEQLCVTRSPRMAAAQSAREREEREIEAEARAREKERLLQERRIRQHEAALEKERVKRKKEQERKERERRQRQKKEEREAKQEAEKIAKAHRRRKAEERKEKAARLAEDKVREKERIQEEKERVREEKERMREAKEIAAALKMSKKPKRPTPQNMHPATTKPTRRTGASNTNRPKAKPRRRLDPKAPPSTLPATASETHSAVGIASRTEGGTGKRQKETARNSTHNDLQQEQAVAAIRRNSVGGDRADQWMGNGMARRIRTRSGGT</sequence>
<feature type="compositionally biased region" description="Basic and acidic residues" evidence="1">
    <location>
        <begin position="296"/>
        <end position="337"/>
    </location>
</feature>
<evidence type="ECO:0000259" key="2">
    <source>
        <dbReference type="Pfam" id="PF14474"/>
    </source>
</evidence>
<dbReference type="InterPro" id="IPR028094">
    <property type="entry name" value="RTC4_C"/>
</dbReference>
<keyword evidence="4" id="KW-1185">Reference proteome</keyword>
<feature type="compositionally biased region" description="Polar residues" evidence="1">
    <location>
        <begin position="422"/>
        <end position="433"/>
    </location>
</feature>
<feature type="compositionally biased region" description="Polar residues" evidence="1">
    <location>
        <begin position="352"/>
        <end position="374"/>
    </location>
</feature>
<name>A0A8H3TUT6_9TREE</name>
<feature type="compositionally biased region" description="Polar residues" evidence="1">
    <location>
        <begin position="140"/>
        <end position="153"/>
    </location>
</feature>
<accession>A0A8H3TUT6</accession>
<feature type="region of interest" description="Disordered" evidence="1">
    <location>
        <begin position="123"/>
        <end position="158"/>
    </location>
</feature>
<dbReference type="EMBL" id="BLZA01000019">
    <property type="protein sequence ID" value="GHJ86554.1"/>
    <property type="molecule type" value="Genomic_DNA"/>
</dbReference>
<feature type="compositionally biased region" description="Acidic residues" evidence="1">
    <location>
        <begin position="124"/>
        <end position="138"/>
    </location>
</feature>
<feature type="compositionally biased region" description="Basic residues" evidence="1">
    <location>
        <begin position="458"/>
        <end position="467"/>
    </location>
</feature>
<evidence type="ECO:0000313" key="3">
    <source>
        <dbReference type="EMBL" id="GHJ86554.1"/>
    </source>
</evidence>
<feature type="region of interest" description="Disordered" evidence="1">
    <location>
        <begin position="209"/>
        <end position="228"/>
    </location>
</feature>
<comment type="caution">
    <text evidence="3">The sequence shown here is derived from an EMBL/GenBank/DDBJ whole genome shotgun (WGS) entry which is preliminary data.</text>
</comment>
<organism evidence="3 4">
    <name type="scientific">Naganishia liquefaciens</name>
    <dbReference type="NCBI Taxonomy" id="104408"/>
    <lineage>
        <taxon>Eukaryota</taxon>
        <taxon>Fungi</taxon>
        <taxon>Dikarya</taxon>
        <taxon>Basidiomycota</taxon>
        <taxon>Agaricomycotina</taxon>
        <taxon>Tremellomycetes</taxon>
        <taxon>Filobasidiales</taxon>
        <taxon>Filobasidiaceae</taxon>
        <taxon>Naganishia</taxon>
    </lineage>
</organism>
<dbReference type="Pfam" id="PF14474">
    <property type="entry name" value="RTC4"/>
    <property type="match status" value="1"/>
</dbReference>
<dbReference type="Proteomes" id="UP000620104">
    <property type="component" value="Unassembled WGS sequence"/>
</dbReference>
<feature type="domain" description="Restriction of telomere capping protein 4 C-terminal" evidence="2">
    <location>
        <begin position="15"/>
        <end position="72"/>
    </location>
</feature>
<dbReference type="AlphaFoldDB" id="A0A8H3TUT6"/>
<feature type="region of interest" description="Disordered" evidence="1">
    <location>
        <begin position="251"/>
        <end position="467"/>
    </location>
</feature>
<protein>
    <recommendedName>
        <fullName evidence="2">Restriction of telomere capping protein 4 C-terminal domain-containing protein</fullName>
    </recommendedName>
</protein>
<feature type="compositionally biased region" description="Basic and acidic residues" evidence="1">
    <location>
        <begin position="251"/>
        <end position="289"/>
    </location>
</feature>
<gene>
    <name evidence="3" type="ORF">NliqN6_2956</name>
</gene>
<proteinExistence type="predicted"/>
<evidence type="ECO:0000313" key="4">
    <source>
        <dbReference type="Proteomes" id="UP000620104"/>
    </source>
</evidence>
<reference evidence="3" key="1">
    <citation type="submission" date="2020-07" db="EMBL/GenBank/DDBJ databases">
        <title>Draft Genome Sequence of a Deep-Sea Yeast, Naganishia (Cryptococcus) liquefaciens strain N6.</title>
        <authorList>
            <person name="Han Y.W."/>
            <person name="Kajitani R."/>
            <person name="Morimoto H."/>
            <person name="Parhat M."/>
            <person name="Tsubouchi H."/>
            <person name="Bakenova O."/>
            <person name="Ogata M."/>
            <person name="Argunhan B."/>
            <person name="Aoki R."/>
            <person name="Kajiwara S."/>
            <person name="Itoh T."/>
            <person name="Iwasaki H."/>
        </authorList>
    </citation>
    <scope>NUCLEOTIDE SEQUENCE</scope>
    <source>
        <strain evidence="3">N6</strain>
    </source>
</reference>